<accession>A0A3B0Z9B2</accession>
<dbReference type="PANTHER" id="PTHR35983">
    <property type="entry name" value="UPF0166 PROTEIN TM_0021"/>
    <property type="match status" value="1"/>
</dbReference>
<dbReference type="InterPro" id="IPR015867">
    <property type="entry name" value="N-reg_PII/ATP_PRibTrfase_C"/>
</dbReference>
<evidence type="ECO:0000313" key="2">
    <source>
        <dbReference type="EMBL" id="VAW84142.1"/>
    </source>
</evidence>
<dbReference type="Pfam" id="PF02641">
    <property type="entry name" value="DUF190"/>
    <property type="match status" value="1"/>
</dbReference>
<dbReference type="InterPro" id="IPR003793">
    <property type="entry name" value="UPF0166"/>
</dbReference>
<name>A0A3B0Z9B2_9ZZZZ</name>
<reference evidence="2" key="1">
    <citation type="submission" date="2018-06" db="EMBL/GenBank/DDBJ databases">
        <authorList>
            <person name="Zhirakovskaya E."/>
        </authorList>
    </citation>
    <scope>NUCLEOTIDE SEQUENCE</scope>
</reference>
<comment type="similarity">
    <text evidence="1">Belongs to the UPF0166 family.</text>
</comment>
<organism evidence="2">
    <name type="scientific">hydrothermal vent metagenome</name>
    <dbReference type="NCBI Taxonomy" id="652676"/>
    <lineage>
        <taxon>unclassified sequences</taxon>
        <taxon>metagenomes</taxon>
        <taxon>ecological metagenomes</taxon>
    </lineage>
</organism>
<evidence type="ECO:0000256" key="1">
    <source>
        <dbReference type="ARBA" id="ARBA00010554"/>
    </source>
</evidence>
<dbReference type="InterPro" id="IPR011322">
    <property type="entry name" value="N-reg_PII-like_a/b"/>
</dbReference>
<proteinExistence type="inferred from homology"/>
<dbReference type="Gene3D" id="3.30.70.120">
    <property type="match status" value="1"/>
</dbReference>
<dbReference type="AlphaFoldDB" id="A0A3B0Z9B2"/>
<sequence>MNGETITMVRIYLSEGEAQLSTLMKRLHDWEKLRGVTVFRGISGFGASGDIHTWSLVNLSLDLPIVIEFFDTPEKVEKAIEHLGPLVKPGHLVWWSVNVNS</sequence>
<dbReference type="EMBL" id="UOFP01000029">
    <property type="protein sequence ID" value="VAW84142.1"/>
    <property type="molecule type" value="Genomic_DNA"/>
</dbReference>
<protein>
    <submittedName>
        <fullName evidence="2">Uncharacterized protein</fullName>
    </submittedName>
</protein>
<dbReference type="PANTHER" id="PTHR35983:SF1">
    <property type="entry name" value="UPF0166 PROTEIN TM_0021"/>
    <property type="match status" value="1"/>
</dbReference>
<dbReference type="SUPFAM" id="SSF54913">
    <property type="entry name" value="GlnB-like"/>
    <property type="match status" value="1"/>
</dbReference>
<gene>
    <name evidence="2" type="ORF">MNBD_GAMMA18-894</name>
</gene>